<dbReference type="Gene3D" id="2.80.10.50">
    <property type="match status" value="1"/>
</dbReference>
<protein>
    <submittedName>
        <fullName evidence="2">Putative 17.5 kDa salivary peptide</fullName>
    </submittedName>
</protein>
<keyword evidence="1" id="KW-0732">Signal</keyword>
<dbReference type="AlphaFoldDB" id="Q6TRX6"/>
<dbReference type="CDD" id="cd23667">
    <property type="entry name" value="beta-trefoil_Ricin_CqDVP-like"/>
    <property type="match status" value="1"/>
</dbReference>
<reference evidence="2" key="1">
    <citation type="submission" date="2003-09" db="EMBL/GenBank/DDBJ databases">
        <title>An insight into the salivary transcriptome and proteome of the adult female mosquito Culex pipiens quinquefasciatus.</title>
        <authorList>
            <person name="Ribeiro J.M.C."/>
            <person name="Charlab R."/>
            <person name="Pham V.M."/>
            <person name="Garfield M.K."/>
            <person name="Valenzuela J.G."/>
        </authorList>
    </citation>
    <scope>NUCLEOTIDE SEQUENCE</scope>
    <source>
        <strain evidence="2">Vero Beach</strain>
        <tissue evidence="2">Salivary gland</tissue>
    </source>
</reference>
<dbReference type="EMBL" id="AY388573">
    <property type="protein sequence ID" value="AAR18461.1"/>
    <property type="molecule type" value="mRNA"/>
</dbReference>
<sequence>MKGFPRVFLFLAVMTSAALANPWGGPGACVHLINVYLEKPLLSSDYSHDADRRHVTVLRTKSQNWVITPDERYPDHYKIKHKNLGEELFESEQNWNGNYVFTWIPKTLINDGGASWKIIRISDGTYLIKNKKFNHCLWTQGTDNWVGAYAGCDNSHYYWKIHKIPCAIGET</sequence>
<name>Q6TRX6_CULQU</name>
<dbReference type="VEuPathDB" id="VectorBase:CQUJHB016239"/>
<evidence type="ECO:0000256" key="1">
    <source>
        <dbReference type="SAM" id="SignalP"/>
    </source>
</evidence>
<proteinExistence type="evidence at transcript level"/>
<dbReference type="InterPro" id="IPR035992">
    <property type="entry name" value="Ricin_B-like_lectins"/>
</dbReference>
<dbReference type="VEuPathDB" id="VectorBase:CPIJ039853"/>
<feature type="signal peptide" evidence="1">
    <location>
        <begin position="1"/>
        <end position="20"/>
    </location>
</feature>
<evidence type="ECO:0000313" key="2">
    <source>
        <dbReference type="EMBL" id="AAR18461.1"/>
    </source>
</evidence>
<feature type="chain" id="PRO_5005700294" evidence="1">
    <location>
        <begin position="21"/>
        <end position="171"/>
    </location>
</feature>
<organism evidence="2">
    <name type="scientific">Culex quinquefasciatus</name>
    <name type="common">Southern house mosquito</name>
    <name type="synonym">Culex pungens</name>
    <dbReference type="NCBI Taxonomy" id="7176"/>
    <lineage>
        <taxon>Eukaryota</taxon>
        <taxon>Metazoa</taxon>
        <taxon>Ecdysozoa</taxon>
        <taxon>Arthropoda</taxon>
        <taxon>Hexapoda</taxon>
        <taxon>Insecta</taxon>
        <taxon>Pterygota</taxon>
        <taxon>Neoptera</taxon>
        <taxon>Endopterygota</taxon>
        <taxon>Diptera</taxon>
        <taxon>Nematocera</taxon>
        <taxon>Culicoidea</taxon>
        <taxon>Culicidae</taxon>
        <taxon>Culicinae</taxon>
        <taxon>Culicini</taxon>
        <taxon>Culex</taxon>
        <taxon>Culex</taxon>
    </lineage>
</organism>
<accession>Q6TRX6</accession>
<dbReference type="SUPFAM" id="SSF50370">
    <property type="entry name" value="Ricin B-like lectins"/>
    <property type="match status" value="1"/>
</dbReference>